<organism evidence="7 8">
    <name type="scientific">Octopus vulgaris</name>
    <name type="common">Common octopus</name>
    <dbReference type="NCBI Taxonomy" id="6645"/>
    <lineage>
        <taxon>Eukaryota</taxon>
        <taxon>Metazoa</taxon>
        <taxon>Spiralia</taxon>
        <taxon>Lophotrochozoa</taxon>
        <taxon>Mollusca</taxon>
        <taxon>Cephalopoda</taxon>
        <taxon>Coleoidea</taxon>
        <taxon>Octopodiformes</taxon>
        <taxon>Octopoda</taxon>
        <taxon>Incirrata</taxon>
        <taxon>Octopodidae</taxon>
        <taxon>Octopus</taxon>
    </lineage>
</organism>
<gene>
    <name evidence="7" type="ORF">OCTVUL_1B031204</name>
</gene>
<evidence type="ECO:0000313" key="8">
    <source>
        <dbReference type="Proteomes" id="UP001162480"/>
    </source>
</evidence>
<dbReference type="AlphaFoldDB" id="A0AA36FCB8"/>
<reference evidence="7" key="1">
    <citation type="submission" date="2023-08" db="EMBL/GenBank/DDBJ databases">
        <authorList>
            <person name="Alioto T."/>
            <person name="Alioto T."/>
            <person name="Gomez Garrido J."/>
        </authorList>
    </citation>
    <scope>NUCLEOTIDE SEQUENCE</scope>
</reference>
<evidence type="ECO:0000256" key="2">
    <source>
        <dbReference type="ARBA" id="ARBA00022980"/>
    </source>
</evidence>
<dbReference type="GO" id="GO:0005840">
    <property type="term" value="C:ribosome"/>
    <property type="evidence" value="ECO:0007669"/>
    <property type="project" value="UniProtKB-KW"/>
</dbReference>
<dbReference type="PANTHER" id="PTHR21368">
    <property type="entry name" value="50S RIBOSOMAL PROTEIN L9"/>
    <property type="match status" value="1"/>
</dbReference>
<proteinExistence type="inferred from homology"/>
<dbReference type="Pfam" id="PF01281">
    <property type="entry name" value="Ribosomal_L9_N"/>
    <property type="match status" value="1"/>
</dbReference>
<dbReference type="EMBL" id="OX597827">
    <property type="protein sequence ID" value="CAI9732845.1"/>
    <property type="molecule type" value="Genomic_DNA"/>
</dbReference>
<keyword evidence="3" id="KW-0687">Ribonucleoprotein</keyword>
<sequence length="274" mass="31475">MTLIVNINNDIIHFRQRQRDLVIECFCCLRKMVSLIRRLPQCGNNLFLQANKNHINNSCLVLTRNTVILKRQWAVPLTNPGDIPHLKDKHRVFKFVENTDAVKLPDIQCILTDNIDGIGYKNELVTVKRKFFRNVLYPAGLAMYASPENVEKFAVKSEEFLGSRWARLTLKTLSNMYLAIPMSGDNPWVLSKEHVVVAFRLRGVEVAEEAITLPDKVITEPEEIDIQLKMNGKEEVTVKCLIILKHKDPSKDVIPTNLPTTLKRQKKHRQIGND</sequence>
<evidence type="ECO:0000259" key="6">
    <source>
        <dbReference type="Pfam" id="PF01281"/>
    </source>
</evidence>
<accession>A0AA36FCB8</accession>
<feature type="domain" description="Ribosomal protein L9" evidence="6">
    <location>
        <begin position="108"/>
        <end position="153"/>
    </location>
</feature>
<dbReference type="GO" id="GO:1990904">
    <property type="term" value="C:ribonucleoprotein complex"/>
    <property type="evidence" value="ECO:0007669"/>
    <property type="project" value="UniProtKB-KW"/>
</dbReference>
<dbReference type="GO" id="GO:0006412">
    <property type="term" value="P:translation"/>
    <property type="evidence" value="ECO:0007669"/>
    <property type="project" value="InterPro"/>
</dbReference>
<dbReference type="InterPro" id="IPR000244">
    <property type="entry name" value="Ribosomal_bL9"/>
</dbReference>
<name>A0AA36FCB8_OCTVU</name>
<dbReference type="GO" id="GO:0003735">
    <property type="term" value="F:structural constituent of ribosome"/>
    <property type="evidence" value="ECO:0007669"/>
    <property type="project" value="InterPro"/>
</dbReference>
<dbReference type="InterPro" id="IPR020070">
    <property type="entry name" value="Ribosomal_bL9_N"/>
</dbReference>
<evidence type="ECO:0000256" key="3">
    <source>
        <dbReference type="ARBA" id="ARBA00023274"/>
    </source>
</evidence>
<dbReference type="Gene3D" id="3.40.5.10">
    <property type="entry name" value="Ribosomal protein L9, N-terminal domain"/>
    <property type="match status" value="1"/>
</dbReference>
<keyword evidence="8" id="KW-1185">Reference proteome</keyword>
<evidence type="ECO:0000313" key="7">
    <source>
        <dbReference type="EMBL" id="CAI9732845.1"/>
    </source>
</evidence>
<dbReference type="InterPro" id="IPR036935">
    <property type="entry name" value="Ribosomal_bL9_N_sf"/>
</dbReference>
<evidence type="ECO:0000256" key="5">
    <source>
        <dbReference type="ARBA" id="ARBA00035381"/>
    </source>
</evidence>
<dbReference type="SUPFAM" id="SSF55658">
    <property type="entry name" value="L9 N-domain-like"/>
    <property type="match status" value="1"/>
</dbReference>
<evidence type="ECO:0000256" key="1">
    <source>
        <dbReference type="ARBA" id="ARBA00010605"/>
    </source>
</evidence>
<keyword evidence="2" id="KW-0689">Ribosomal protein</keyword>
<dbReference type="Proteomes" id="UP001162480">
    <property type="component" value="Chromosome 14"/>
</dbReference>
<dbReference type="InterPro" id="IPR009027">
    <property type="entry name" value="Ribosomal_bL9/RNase_H1_N"/>
</dbReference>
<comment type="similarity">
    <text evidence="1">Belongs to the bacterial ribosomal protein bL9 family.</text>
</comment>
<evidence type="ECO:0000256" key="4">
    <source>
        <dbReference type="ARBA" id="ARBA00035194"/>
    </source>
</evidence>
<protein>
    <recommendedName>
        <fullName evidence="4">Large ribosomal subunit protein bL9m</fullName>
    </recommendedName>
    <alternativeName>
        <fullName evidence="5">39S ribosomal protein L9, mitochondrial</fullName>
    </alternativeName>
</protein>